<evidence type="ECO:0000313" key="6">
    <source>
        <dbReference type="EMBL" id="KXG78777.1"/>
    </source>
</evidence>
<name>A0A140LE02_9FIRM</name>
<accession>A0A140LE02</accession>
<keyword evidence="3" id="KW-0408">Iron</keyword>
<dbReference type="Proteomes" id="UP000070427">
    <property type="component" value="Unassembled WGS sequence"/>
</dbReference>
<dbReference type="Gene3D" id="3.40.50.300">
    <property type="entry name" value="P-loop containing nucleotide triphosphate hydrolases"/>
    <property type="match status" value="1"/>
</dbReference>
<organism evidence="6 7">
    <name type="scientific">Fervidicola ferrireducens</name>
    <dbReference type="NCBI Taxonomy" id="520764"/>
    <lineage>
        <taxon>Bacteria</taxon>
        <taxon>Bacillati</taxon>
        <taxon>Bacillota</taxon>
        <taxon>Clostridia</taxon>
        <taxon>Thermosediminibacterales</taxon>
        <taxon>Thermosediminibacteraceae</taxon>
        <taxon>Fervidicola</taxon>
    </lineage>
</organism>
<comment type="caution">
    <text evidence="6">The sequence shown here is derived from an EMBL/GenBank/DDBJ whole genome shotgun (WGS) entry which is preliminary data.</text>
</comment>
<dbReference type="PROSITE" id="PS51656">
    <property type="entry name" value="4FE4S"/>
    <property type="match status" value="1"/>
</dbReference>
<keyword evidence="4" id="KW-0411">Iron-sulfur</keyword>
<keyword evidence="1" id="KW-0004">4Fe-4S</keyword>
<gene>
    <name evidence="6" type="ORF">AN618_01150</name>
</gene>
<dbReference type="RefSeq" id="WP_066350773.1">
    <property type="nucleotide sequence ID" value="NZ_LOED01000001.1"/>
</dbReference>
<dbReference type="GO" id="GO:0051539">
    <property type="term" value="F:4 iron, 4 sulfur cluster binding"/>
    <property type="evidence" value="ECO:0007669"/>
    <property type="project" value="UniProtKB-KW"/>
</dbReference>
<reference evidence="6 7" key="1">
    <citation type="submission" date="2015-12" db="EMBL/GenBank/DDBJ databases">
        <title>Draft genome sequnece of Fervidicola ferrireducens strain Y170.</title>
        <authorList>
            <person name="Patel B.K."/>
        </authorList>
    </citation>
    <scope>NUCLEOTIDE SEQUENCE [LARGE SCALE GENOMIC DNA]</scope>
    <source>
        <strain evidence="6 7">Y170</strain>
    </source>
</reference>
<dbReference type="InterPro" id="IPR007202">
    <property type="entry name" value="4Fe-4S_dom"/>
</dbReference>
<protein>
    <recommendedName>
        <fullName evidence="5">4Fe-4S domain-containing protein</fullName>
    </recommendedName>
</protein>
<evidence type="ECO:0000256" key="3">
    <source>
        <dbReference type="ARBA" id="ARBA00023004"/>
    </source>
</evidence>
<dbReference type="EMBL" id="LOED01000001">
    <property type="protein sequence ID" value="KXG78777.1"/>
    <property type="molecule type" value="Genomic_DNA"/>
</dbReference>
<evidence type="ECO:0000256" key="1">
    <source>
        <dbReference type="ARBA" id="ARBA00022485"/>
    </source>
</evidence>
<dbReference type="OrthoDB" id="9786803at2"/>
<keyword evidence="2" id="KW-0479">Metal-binding</keyword>
<sequence length="241" mass="26566">MIFLKVFSIIGRVKGKNGLAGKIAKELKLRGYTVGVLKGENNFISNYEKIEGADMIAFLGRESTAISFPRKFSLNEIIGFYKQDFVILEDVLAAAVPKLLCAESEEEIAKVLDGTVFAISGAVSLKMKRYGDVPVINAETNIGELVDLIEERVFEKLPDLEGKGCGSCGKSCGKMAEDILKKRASREDCRAKNSVKVWINGREVPMVPFVQKTFEAVITAFLSQLKGFEKGDIKIIMTVKE</sequence>
<feature type="domain" description="4Fe-4S" evidence="5">
    <location>
        <begin position="144"/>
        <end position="207"/>
    </location>
</feature>
<dbReference type="InParanoid" id="A0A140LE02"/>
<dbReference type="InterPro" id="IPR027417">
    <property type="entry name" value="P-loop_NTPase"/>
</dbReference>
<dbReference type="STRING" id="520764.AN618_01150"/>
<evidence type="ECO:0000259" key="5">
    <source>
        <dbReference type="PROSITE" id="PS51656"/>
    </source>
</evidence>
<evidence type="ECO:0000313" key="7">
    <source>
        <dbReference type="Proteomes" id="UP000070427"/>
    </source>
</evidence>
<dbReference type="AlphaFoldDB" id="A0A140LE02"/>
<keyword evidence="7" id="KW-1185">Reference proteome</keyword>
<dbReference type="GO" id="GO:0046872">
    <property type="term" value="F:metal ion binding"/>
    <property type="evidence" value="ECO:0007669"/>
    <property type="project" value="UniProtKB-KW"/>
</dbReference>
<proteinExistence type="predicted"/>
<evidence type="ECO:0000256" key="4">
    <source>
        <dbReference type="ARBA" id="ARBA00023014"/>
    </source>
</evidence>
<evidence type="ECO:0000256" key="2">
    <source>
        <dbReference type="ARBA" id="ARBA00022723"/>
    </source>
</evidence>